<comment type="similarity">
    <text evidence="3">Belongs to the MqnA/MqnD family. MqnD subfamily.</text>
</comment>
<accession>G4RLW8</accession>
<keyword evidence="5" id="KW-1185">Reference proteome</keyword>
<comment type="catalytic activity">
    <reaction evidence="3">
        <text>cyclic dehypoxanthinylfutalosinate = 1,4-dihydroxy-6-naphthoate + dihydroxyacetone</text>
        <dbReference type="Rhea" id="RHEA:33087"/>
        <dbReference type="ChEBI" id="CHEBI:16016"/>
        <dbReference type="ChEBI" id="CHEBI:64254"/>
        <dbReference type="ChEBI" id="CHEBI:64270"/>
        <dbReference type="EC" id="4.1.99.29"/>
    </reaction>
</comment>
<dbReference type="PANTHER" id="PTHR37167:SF1">
    <property type="entry name" value="1,4-DIHYDROXY-6-NAPHTOATE SYNTHASE"/>
    <property type="match status" value="1"/>
</dbReference>
<dbReference type="STRING" id="768679.TTX_1948"/>
<dbReference type="eggNOG" id="arCOG00654">
    <property type="taxonomic scope" value="Archaea"/>
</dbReference>
<dbReference type="EMBL" id="FN869859">
    <property type="protein sequence ID" value="CCC82563.1"/>
    <property type="molecule type" value="Genomic_DNA"/>
</dbReference>
<evidence type="ECO:0000313" key="5">
    <source>
        <dbReference type="Proteomes" id="UP000002654"/>
    </source>
</evidence>
<dbReference type="Pfam" id="PF02621">
    <property type="entry name" value="VitK2_biosynth"/>
    <property type="match status" value="1"/>
</dbReference>
<feature type="active site" description="Proton acceptor" evidence="3">
    <location>
        <position position="142"/>
    </location>
</feature>
<comment type="function">
    <text evidence="3">Catalyzes the conversion of cyclic dehypoxanthine futalosine (cyclic DHFL) into 1,4-dihydroxy-6-naphthoate, a step in the biosynthesis of menaquinone (MK, vitamin K2).</text>
</comment>
<evidence type="ECO:0000256" key="1">
    <source>
        <dbReference type="ARBA" id="ARBA00022428"/>
    </source>
</evidence>
<dbReference type="Proteomes" id="UP000002654">
    <property type="component" value="Chromosome"/>
</dbReference>
<dbReference type="SUPFAM" id="SSF53850">
    <property type="entry name" value="Periplasmic binding protein-like II"/>
    <property type="match status" value="1"/>
</dbReference>
<name>G4RLW8_THETK</name>
<proteinExistence type="inferred from homology"/>
<dbReference type="RefSeq" id="WP_014127816.1">
    <property type="nucleotide sequence ID" value="NC_016070.1"/>
</dbReference>
<dbReference type="GeneID" id="11262833"/>
<comment type="pathway">
    <text evidence="3">Quinol/quinone metabolism; menaquinone biosynthesis.</text>
</comment>
<sequence length="268" mass="29581">MQEIVVAHSPDADDAFMFYGITSGAVKSRFVFRELLADIETLNKLAVAGARLDFTALSAGALGFTDRYYVLRVGASMGDGYGPIVVARGGERPKLVAVPGRYTTATLLLRLAMPDVKTVEVPFDRIFDVVISGVVDAGVVIHEGQITYDRFGLRKLVDLGEWWHRETGLPTPLGVDVVRKDLGPETARELEELLSLSIKYAEAHPDEAMSYAAKFSRGLPLDDVAKFVRMYVNEYTRDMGRRGEEALRELLARAKRAGLVEMAEVELL</sequence>
<evidence type="ECO:0000256" key="2">
    <source>
        <dbReference type="ARBA" id="ARBA00023239"/>
    </source>
</evidence>
<dbReference type="AlphaFoldDB" id="G4RLW8"/>
<reference evidence="4 5" key="1">
    <citation type="journal article" date="2011" name="PLoS ONE">
        <title>The complete genome sequence of Thermoproteus tenax: a physiologically versatile member of the Crenarchaeota.</title>
        <authorList>
            <person name="Siebers B."/>
            <person name="Zaparty M."/>
            <person name="Raddatz G."/>
            <person name="Tjaden B."/>
            <person name="Albers S.V."/>
            <person name="Bell S.D."/>
            <person name="Blombach F."/>
            <person name="Kletzin A."/>
            <person name="Kyrpides N."/>
            <person name="Lanz C."/>
            <person name="Plagens A."/>
            <person name="Rampp M."/>
            <person name="Rosinus A."/>
            <person name="von Jan M."/>
            <person name="Makarova K.S."/>
            <person name="Klenk H.P."/>
            <person name="Schuster S.C."/>
            <person name="Hensel R."/>
        </authorList>
    </citation>
    <scope>NUCLEOTIDE SEQUENCE [LARGE SCALE GENOMIC DNA]</scope>
    <source>
        <strain evidence="5">ATCC 35583 / DSM 2078 / JCM 9277 / NBRC 100435 / Kra 1</strain>
    </source>
</reference>
<dbReference type="HAMAP" id="MF_00996">
    <property type="entry name" value="MqnD"/>
    <property type="match status" value="1"/>
</dbReference>
<dbReference type="PANTHER" id="PTHR37167">
    <property type="entry name" value="1,4-DIHYDROXY-6-NAPHTOATE SYNTHASE"/>
    <property type="match status" value="1"/>
</dbReference>
<keyword evidence="1 3" id="KW-0474">Menaquinone biosynthesis</keyword>
<evidence type="ECO:0000313" key="4">
    <source>
        <dbReference type="EMBL" id="CCC82563.1"/>
    </source>
</evidence>
<comment type="caution">
    <text evidence="3">Lacks conserved residue(s) required for the propagation of feature annotation.</text>
</comment>
<dbReference type="GO" id="GO:0016830">
    <property type="term" value="F:carbon-carbon lyase activity"/>
    <property type="evidence" value="ECO:0007669"/>
    <property type="project" value="UniProtKB-UniRule"/>
</dbReference>
<dbReference type="GO" id="GO:0009234">
    <property type="term" value="P:menaquinone biosynthetic process"/>
    <property type="evidence" value="ECO:0007669"/>
    <property type="project" value="UniProtKB-UniRule"/>
</dbReference>
<gene>
    <name evidence="3" type="primary">mqnD</name>
    <name evidence="4" type="ordered locus">TTX_1948</name>
</gene>
<protein>
    <recommendedName>
        <fullName evidence="3">1,4-dihydroxy-6-naphtoate synthase</fullName>
        <ecNumber evidence="3">4.1.99.29</ecNumber>
    </recommendedName>
    <alternativeName>
        <fullName evidence="3">Menaquinone biosynthetic enzyme MqnD</fullName>
    </alternativeName>
</protein>
<dbReference type="PaxDb" id="768679-TTX_1948"/>
<dbReference type="EC" id="4.1.99.29" evidence="3"/>
<dbReference type="InterPro" id="IPR030869">
    <property type="entry name" value="MqnD"/>
</dbReference>
<dbReference type="KEGG" id="ttn:TTX_1948"/>
<feature type="binding site" evidence="3">
    <location>
        <begin position="104"/>
        <end position="105"/>
    </location>
    <ligand>
        <name>substrate</name>
    </ligand>
</feature>
<dbReference type="OrthoDB" id="49741at2157"/>
<dbReference type="HOGENOM" id="CLU_070326_0_0_2"/>
<organism evidence="4 5">
    <name type="scientific">Thermoproteus tenax (strain ATCC 35583 / DSM 2078 / JCM 9277 / NBRC 100435 / Kra 1)</name>
    <dbReference type="NCBI Taxonomy" id="768679"/>
    <lineage>
        <taxon>Archaea</taxon>
        <taxon>Thermoproteota</taxon>
        <taxon>Thermoprotei</taxon>
        <taxon>Thermoproteales</taxon>
        <taxon>Thermoproteaceae</taxon>
        <taxon>Thermoproteus</taxon>
    </lineage>
</organism>
<evidence type="ECO:0000256" key="3">
    <source>
        <dbReference type="HAMAP-Rule" id="MF_00996"/>
    </source>
</evidence>
<dbReference type="Gene3D" id="3.40.190.10">
    <property type="entry name" value="Periplasmic binding protein-like II"/>
    <property type="match status" value="2"/>
</dbReference>
<dbReference type="UniPathway" id="UPA00079"/>
<dbReference type="PATRIC" id="fig|768679.9.peg.1971"/>
<keyword evidence="2 3" id="KW-0456">Lyase</keyword>
<dbReference type="InterPro" id="IPR003773">
    <property type="entry name" value="Menaquinone_biosynth"/>
</dbReference>